<dbReference type="CDD" id="cd05476">
    <property type="entry name" value="pepsin_A_like_plant"/>
    <property type="match status" value="1"/>
</dbReference>
<protein>
    <recommendedName>
        <fullName evidence="9">Peptidase A1 domain-containing protein</fullName>
    </recommendedName>
</protein>
<feature type="active site" evidence="6">
    <location>
        <position position="335"/>
    </location>
</feature>
<dbReference type="EMBL" id="OIVN01001529">
    <property type="protein sequence ID" value="SPC94978.1"/>
    <property type="molecule type" value="Genomic_DNA"/>
</dbReference>
<evidence type="ECO:0000256" key="1">
    <source>
        <dbReference type="ARBA" id="ARBA00007447"/>
    </source>
</evidence>
<dbReference type="FunFam" id="2.40.70.10:FF:000034">
    <property type="entry name" value="Aspartyl protease family protein"/>
    <property type="match status" value="1"/>
</dbReference>
<dbReference type="PROSITE" id="PS00141">
    <property type="entry name" value="ASP_PROTEASE"/>
    <property type="match status" value="1"/>
</dbReference>
<keyword evidence="3 7" id="KW-0064">Aspartyl protease</keyword>
<dbReference type="InterPro" id="IPR021109">
    <property type="entry name" value="Peptidase_aspartic_dom_sf"/>
</dbReference>
<feature type="active site" evidence="6">
    <location>
        <position position="105"/>
    </location>
</feature>
<sequence length="468" mass="50784">MAALSLLSLIFFTLCLLASSSSSKAPNPTTFTLPLSPIFTKHPSLDPIKTLNSLSSASLTRARHLKHHKSNPPIAKTQVSPHSYGGYSISLSFGTPPQTIPFLLDTGSSLVWFPCTSRYLCTDCAFPDVDPGKIPSFMPKQSASSKILGCQNPKCEWISGPNVLSRCQDCIPGTQNCTQTCPFYTIQYGSGSTLGLLLSETLKFPQKAFPDFIVGCSIFSIRQPAGIAGFGRSQESLPSQLGLSKFSHCLISRRFDDSTQSSDLVLYRGSTSDAKTPGVKYTPFLKNPVSNNSAFREYYYLNLRKVLVGGKSVNIPYKYLVPSDDGNGNGGTVVDSGTTFTFMEKPVFEPVAHAFAKQMANFPRAADVESQSGLSPCFNVSGVKAEAVKFPELAFHFKGGAKLELPVENYIALAGNSSVCLTIISDNGFGPDNSVGPAIILGNFQQQNFYVEYDLENERFGFRQQSCK</sequence>
<dbReference type="InterPro" id="IPR001969">
    <property type="entry name" value="Aspartic_peptidase_AS"/>
</dbReference>
<dbReference type="PROSITE" id="PS51767">
    <property type="entry name" value="PEPTIDASE_A1"/>
    <property type="match status" value="1"/>
</dbReference>
<keyword evidence="5" id="KW-0325">Glycoprotein</keyword>
<dbReference type="Pfam" id="PF14541">
    <property type="entry name" value="TAXi_C"/>
    <property type="match status" value="1"/>
</dbReference>
<evidence type="ECO:0000256" key="3">
    <source>
        <dbReference type="ARBA" id="ARBA00022750"/>
    </source>
</evidence>
<keyword evidence="8" id="KW-0732">Signal</keyword>
<dbReference type="InterPro" id="IPR032861">
    <property type="entry name" value="TAXi_N"/>
</dbReference>
<evidence type="ECO:0000256" key="8">
    <source>
        <dbReference type="SAM" id="SignalP"/>
    </source>
</evidence>
<dbReference type="InterPro" id="IPR001461">
    <property type="entry name" value="Aspartic_peptidase_A1"/>
</dbReference>
<dbReference type="InterPro" id="IPR032799">
    <property type="entry name" value="TAXi_C"/>
</dbReference>
<accession>A0A2N9G5Z0</accession>
<gene>
    <name evidence="10" type="ORF">FSB_LOCUS22860</name>
</gene>
<keyword evidence="2 7" id="KW-0645">Protease</keyword>
<evidence type="ECO:0000259" key="9">
    <source>
        <dbReference type="PROSITE" id="PS51767"/>
    </source>
</evidence>
<dbReference type="SUPFAM" id="SSF50630">
    <property type="entry name" value="Acid proteases"/>
    <property type="match status" value="1"/>
</dbReference>
<keyword evidence="4 7" id="KW-0378">Hydrolase</keyword>
<name>A0A2N9G5Z0_FAGSY</name>
<dbReference type="InterPro" id="IPR033121">
    <property type="entry name" value="PEPTIDASE_A1"/>
</dbReference>
<feature type="chain" id="PRO_5014996733" description="Peptidase A1 domain-containing protein" evidence="8">
    <location>
        <begin position="23"/>
        <end position="468"/>
    </location>
</feature>
<evidence type="ECO:0000256" key="2">
    <source>
        <dbReference type="ARBA" id="ARBA00022670"/>
    </source>
</evidence>
<dbReference type="AlphaFoldDB" id="A0A2N9G5Z0"/>
<feature type="signal peptide" evidence="8">
    <location>
        <begin position="1"/>
        <end position="22"/>
    </location>
</feature>
<reference evidence="10" key="1">
    <citation type="submission" date="2018-02" db="EMBL/GenBank/DDBJ databases">
        <authorList>
            <person name="Cohen D.B."/>
            <person name="Kent A.D."/>
        </authorList>
    </citation>
    <scope>NUCLEOTIDE SEQUENCE</scope>
</reference>
<evidence type="ECO:0000256" key="6">
    <source>
        <dbReference type="PIRSR" id="PIRSR601461-1"/>
    </source>
</evidence>
<dbReference type="PANTHER" id="PTHR47967:SF36">
    <property type="entry name" value="PEPTIDASE A1 DOMAIN-CONTAINING PROTEIN"/>
    <property type="match status" value="1"/>
</dbReference>
<evidence type="ECO:0000256" key="4">
    <source>
        <dbReference type="ARBA" id="ARBA00022801"/>
    </source>
</evidence>
<dbReference type="PRINTS" id="PR00792">
    <property type="entry name" value="PEPSIN"/>
</dbReference>
<dbReference type="FunFam" id="2.40.70.10:FF:000120">
    <property type="entry name" value="Aspartic proteinase nepenthesin-2"/>
    <property type="match status" value="1"/>
</dbReference>
<evidence type="ECO:0000256" key="5">
    <source>
        <dbReference type="ARBA" id="ARBA00023180"/>
    </source>
</evidence>
<comment type="similarity">
    <text evidence="1 7">Belongs to the peptidase A1 family.</text>
</comment>
<dbReference type="InterPro" id="IPR034161">
    <property type="entry name" value="Pepsin-like_plant"/>
</dbReference>
<dbReference type="GO" id="GO:0005576">
    <property type="term" value="C:extracellular region"/>
    <property type="evidence" value="ECO:0007669"/>
    <property type="project" value="TreeGrafter"/>
</dbReference>
<dbReference type="GO" id="GO:0006508">
    <property type="term" value="P:proteolysis"/>
    <property type="evidence" value="ECO:0007669"/>
    <property type="project" value="UniProtKB-KW"/>
</dbReference>
<feature type="domain" description="Peptidase A1" evidence="9">
    <location>
        <begin position="87"/>
        <end position="463"/>
    </location>
</feature>
<evidence type="ECO:0000313" key="10">
    <source>
        <dbReference type="EMBL" id="SPC94978.1"/>
    </source>
</evidence>
<organism evidence="10">
    <name type="scientific">Fagus sylvatica</name>
    <name type="common">Beechnut</name>
    <dbReference type="NCBI Taxonomy" id="28930"/>
    <lineage>
        <taxon>Eukaryota</taxon>
        <taxon>Viridiplantae</taxon>
        <taxon>Streptophyta</taxon>
        <taxon>Embryophyta</taxon>
        <taxon>Tracheophyta</taxon>
        <taxon>Spermatophyta</taxon>
        <taxon>Magnoliopsida</taxon>
        <taxon>eudicotyledons</taxon>
        <taxon>Gunneridae</taxon>
        <taxon>Pentapetalae</taxon>
        <taxon>rosids</taxon>
        <taxon>fabids</taxon>
        <taxon>Fagales</taxon>
        <taxon>Fagaceae</taxon>
        <taxon>Fagus</taxon>
    </lineage>
</organism>
<dbReference type="PANTHER" id="PTHR47967">
    <property type="entry name" value="OS07G0603500 PROTEIN-RELATED"/>
    <property type="match status" value="1"/>
</dbReference>
<dbReference type="InterPro" id="IPR051708">
    <property type="entry name" value="Plant_Aspart_Prot_A1"/>
</dbReference>
<dbReference type="Gene3D" id="2.40.70.10">
    <property type="entry name" value="Acid Proteases"/>
    <property type="match status" value="2"/>
</dbReference>
<proteinExistence type="inferred from homology"/>
<dbReference type="Pfam" id="PF14543">
    <property type="entry name" value="TAXi_N"/>
    <property type="match status" value="1"/>
</dbReference>
<evidence type="ECO:0000256" key="7">
    <source>
        <dbReference type="RuleBase" id="RU000454"/>
    </source>
</evidence>
<dbReference type="GO" id="GO:0004190">
    <property type="term" value="F:aspartic-type endopeptidase activity"/>
    <property type="evidence" value="ECO:0007669"/>
    <property type="project" value="UniProtKB-KW"/>
</dbReference>